<dbReference type="InterPro" id="IPR029068">
    <property type="entry name" value="Glyas_Bleomycin-R_OHBP_Dase"/>
</dbReference>
<dbReference type="SUPFAM" id="SSF54593">
    <property type="entry name" value="Glyoxalase/Bleomycin resistance protein/Dihydroxybiphenyl dioxygenase"/>
    <property type="match status" value="1"/>
</dbReference>
<evidence type="ECO:0000313" key="2">
    <source>
        <dbReference type="EMBL" id="MDN3920697.1"/>
    </source>
</evidence>
<feature type="domain" description="VOC" evidence="1">
    <location>
        <begin position="1"/>
        <end position="120"/>
    </location>
</feature>
<evidence type="ECO:0000313" key="3">
    <source>
        <dbReference type="Proteomes" id="UP001228044"/>
    </source>
</evidence>
<organism evidence="2 3">
    <name type="scientific">Roseateles violae</name>
    <dbReference type="NCBI Taxonomy" id="3058042"/>
    <lineage>
        <taxon>Bacteria</taxon>
        <taxon>Pseudomonadati</taxon>
        <taxon>Pseudomonadota</taxon>
        <taxon>Betaproteobacteria</taxon>
        <taxon>Burkholderiales</taxon>
        <taxon>Sphaerotilaceae</taxon>
        <taxon>Roseateles</taxon>
    </lineage>
</organism>
<dbReference type="Pfam" id="PF00903">
    <property type="entry name" value="Glyoxalase"/>
    <property type="match status" value="1"/>
</dbReference>
<protein>
    <submittedName>
        <fullName evidence="2">VOC family protein</fullName>
    </submittedName>
</protein>
<dbReference type="EMBL" id="JAUHHC010000003">
    <property type="protein sequence ID" value="MDN3920697.1"/>
    <property type="molecule type" value="Genomic_DNA"/>
</dbReference>
<proteinExistence type="predicted"/>
<evidence type="ECO:0000259" key="1">
    <source>
        <dbReference type="PROSITE" id="PS51819"/>
    </source>
</evidence>
<reference evidence="2 3" key="1">
    <citation type="submission" date="2023-06" db="EMBL/GenBank/DDBJ databases">
        <title>Pelomonas sp. PFR6 16S ribosomal RNA gene Genome sequencing and assembly.</title>
        <authorList>
            <person name="Woo H."/>
        </authorList>
    </citation>
    <scope>NUCLEOTIDE SEQUENCE [LARGE SCALE GENOMIC DNA]</scope>
    <source>
        <strain evidence="2 3">PFR6</strain>
    </source>
</reference>
<sequence length="123" mass="13254">MNLNTPRVFVQDIAGAKSFYGGVLGLRIKADGESYGYCVFDAGSATLVVEEVPADAPQEDGDLVGRFTGLSFEVRSVQAAYEDLRSRGVSFSGVPEKQFWGGTLATLQDPSGNQLQIYEQPRA</sequence>
<keyword evidence="3" id="KW-1185">Reference proteome</keyword>
<dbReference type="InterPro" id="IPR037523">
    <property type="entry name" value="VOC_core"/>
</dbReference>
<dbReference type="Gene3D" id="3.10.180.10">
    <property type="entry name" value="2,3-Dihydroxybiphenyl 1,2-Dioxygenase, domain 1"/>
    <property type="match status" value="1"/>
</dbReference>
<accession>A0ABT8DQT7</accession>
<comment type="caution">
    <text evidence="2">The sequence shown here is derived from an EMBL/GenBank/DDBJ whole genome shotgun (WGS) entry which is preliminary data.</text>
</comment>
<name>A0ABT8DQT7_9BURK</name>
<dbReference type="Proteomes" id="UP001228044">
    <property type="component" value="Unassembled WGS sequence"/>
</dbReference>
<dbReference type="RefSeq" id="WP_290359022.1">
    <property type="nucleotide sequence ID" value="NZ_JAUHHC010000003.1"/>
</dbReference>
<gene>
    <name evidence="2" type="ORF">QWJ38_10440</name>
</gene>
<dbReference type="InterPro" id="IPR004360">
    <property type="entry name" value="Glyas_Fos-R_dOase_dom"/>
</dbReference>
<dbReference type="PROSITE" id="PS51819">
    <property type="entry name" value="VOC"/>
    <property type="match status" value="1"/>
</dbReference>